<dbReference type="EC" id="3.-.-.-" evidence="4"/>
<reference evidence="4 5" key="1">
    <citation type="submission" date="2016-07" db="EMBL/GenBank/DDBJ databases">
        <title>Characterization of isolates of Eisenbergiella tayi derived from blood cultures, using whole genome sequencing.</title>
        <authorList>
            <person name="Burdz T."/>
            <person name="Wiebe D."/>
            <person name="Huynh C."/>
            <person name="Bernard K."/>
        </authorList>
    </citation>
    <scope>NUCLEOTIDE SEQUENCE [LARGE SCALE GENOMIC DNA]</scope>
    <source>
        <strain evidence="4 5">NML 120489</strain>
    </source>
</reference>
<evidence type="ECO:0000313" key="4">
    <source>
        <dbReference type="EMBL" id="ODM08314.1"/>
    </source>
</evidence>
<organism evidence="4 5">
    <name type="scientific">Eisenbergiella tayi</name>
    <dbReference type="NCBI Taxonomy" id="1432052"/>
    <lineage>
        <taxon>Bacteria</taxon>
        <taxon>Bacillati</taxon>
        <taxon>Bacillota</taxon>
        <taxon>Clostridia</taxon>
        <taxon>Lachnospirales</taxon>
        <taxon>Lachnospiraceae</taxon>
        <taxon>Eisenbergiella</taxon>
    </lineage>
</organism>
<gene>
    <name evidence="4" type="primary">cheC_2</name>
    <name evidence="4" type="ORF">BEH84_05639</name>
</gene>
<keyword evidence="1" id="KW-0145">Chemotaxis</keyword>
<accession>A0A1E3AHV7</accession>
<dbReference type="SUPFAM" id="SSF103039">
    <property type="entry name" value="CheC-like"/>
    <property type="match status" value="1"/>
</dbReference>
<dbReference type="InterPro" id="IPR007597">
    <property type="entry name" value="CheC"/>
</dbReference>
<evidence type="ECO:0000256" key="1">
    <source>
        <dbReference type="ARBA" id="ARBA00022500"/>
    </source>
</evidence>
<dbReference type="GeneID" id="93301502"/>
<evidence type="ECO:0000259" key="3">
    <source>
        <dbReference type="Pfam" id="PF04509"/>
    </source>
</evidence>
<protein>
    <submittedName>
        <fullName evidence="4">CheY-P phosphatase CheC</fullName>
        <ecNumber evidence="4">3.-.-.-</ecNumber>
    </submittedName>
</protein>
<dbReference type="GO" id="GO:0006935">
    <property type="term" value="P:chemotaxis"/>
    <property type="evidence" value="ECO:0007669"/>
    <property type="project" value="UniProtKB-KW"/>
</dbReference>
<comment type="caution">
    <text evidence="4">The sequence shown here is derived from an EMBL/GenBank/DDBJ whole genome shotgun (WGS) entry which is preliminary data.</text>
</comment>
<evidence type="ECO:0000313" key="5">
    <source>
        <dbReference type="Proteomes" id="UP000095003"/>
    </source>
</evidence>
<keyword evidence="2 4" id="KW-0378">Hydrolase</keyword>
<evidence type="ECO:0000256" key="2">
    <source>
        <dbReference type="ARBA" id="ARBA00022801"/>
    </source>
</evidence>
<dbReference type="PANTHER" id="PTHR43693:SF1">
    <property type="entry name" value="PROTEIN PHOSPHATASE CHEZ"/>
    <property type="match status" value="1"/>
</dbReference>
<dbReference type="InterPro" id="IPR028976">
    <property type="entry name" value="CheC-like_sf"/>
</dbReference>
<proteinExistence type="predicted"/>
<dbReference type="InterPro" id="IPR050992">
    <property type="entry name" value="CheZ_family_phosphatases"/>
</dbReference>
<dbReference type="RefSeq" id="WP_009250545.1">
    <property type="nucleotide sequence ID" value="NZ_CABMHK010000138.1"/>
</dbReference>
<dbReference type="AlphaFoldDB" id="A0A1E3AHV7"/>
<dbReference type="Gene3D" id="3.40.1550.10">
    <property type="entry name" value="CheC-like"/>
    <property type="match status" value="1"/>
</dbReference>
<dbReference type="Pfam" id="PF04509">
    <property type="entry name" value="CheC"/>
    <property type="match status" value="2"/>
</dbReference>
<dbReference type="Proteomes" id="UP000095003">
    <property type="component" value="Unassembled WGS sequence"/>
</dbReference>
<sequence>MNSYDDMNYMEMDVIKEVGSIGTGNAASALSGMLGTRVRMVLPQVNVLDFNEALNAIGNPETIVAAVMAQMSLEINGIMLFILKPDLVNDIVGRLLGHHIDDYSQLDQMDISALNEVGNIMISSYVNALSGLAGVDVALSVPEISVNMLGGILSVPMIEFGYQTDKLMIIRGKFIIDEKELDSDLLMLPDIVSLNYLMKKLVHNNG</sequence>
<name>A0A1E3AHV7_9FIRM</name>
<dbReference type="PANTHER" id="PTHR43693">
    <property type="entry name" value="PROTEIN PHOSPHATASE CHEZ"/>
    <property type="match status" value="1"/>
</dbReference>
<dbReference type="GO" id="GO:0016787">
    <property type="term" value="F:hydrolase activity"/>
    <property type="evidence" value="ECO:0007669"/>
    <property type="project" value="UniProtKB-KW"/>
</dbReference>
<dbReference type="EMBL" id="MCGI01000006">
    <property type="protein sequence ID" value="ODM08314.1"/>
    <property type="molecule type" value="Genomic_DNA"/>
</dbReference>
<dbReference type="CDD" id="cd17909">
    <property type="entry name" value="CheC_ClassI"/>
    <property type="match status" value="1"/>
</dbReference>
<feature type="domain" description="CheC-like protein" evidence="3">
    <location>
        <begin position="109"/>
        <end position="145"/>
    </location>
</feature>
<feature type="domain" description="CheC-like protein" evidence="3">
    <location>
        <begin position="10"/>
        <end position="45"/>
    </location>
</feature>
<dbReference type="PATRIC" id="fig|1432052.3.peg.6242"/>